<gene>
    <name evidence="2" type="ORF">SAMN02745857_03505</name>
</gene>
<feature type="coiled-coil region" evidence="1">
    <location>
        <begin position="247"/>
        <end position="277"/>
    </location>
</feature>
<dbReference type="Proteomes" id="UP000192761">
    <property type="component" value="Unassembled WGS sequence"/>
</dbReference>
<evidence type="ECO:0000256" key="1">
    <source>
        <dbReference type="SAM" id="Coils"/>
    </source>
</evidence>
<dbReference type="EMBL" id="FWXD01000027">
    <property type="protein sequence ID" value="SMC28955.1"/>
    <property type="molecule type" value="Genomic_DNA"/>
</dbReference>
<proteinExistence type="predicted"/>
<keyword evidence="3" id="KW-1185">Reference proteome</keyword>
<accession>A0A1W1XYK7</accession>
<organism evidence="2 3">
    <name type="scientific">Andreprevotia lacus DSM 23236</name>
    <dbReference type="NCBI Taxonomy" id="1121001"/>
    <lineage>
        <taxon>Bacteria</taxon>
        <taxon>Pseudomonadati</taxon>
        <taxon>Pseudomonadota</taxon>
        <taxon>Betaproteobacteria</taxon>
        <taxon>Neisseriales</taxon>
        <taxon>Chitinibacteraceae</taxon>
        <taxon>Andreprevotia</taxon>
    </lineage>
</organism>
<dbReference type="STRING" id="1121001.SAMN02745857_03505"/>
<keyword evidence="1" id="KW-0175">Coiled coil</keyword>
<reference evidence="2 3" key="1">
    <citation type="submission" date="2017-04" db="EMBL/GenBank/DDBJ databases">
        <authorList>
            <person name="Afonso C.L."/>
            <person name="Miller P.J."/>
            <person name="Scott M.A."/>
            <person name="Spackman E."/>
            <person name="Goraichik I."/>
            <person name="Dimitrov K.M."/>
            <person name="Suarez D.L."/>
            <person name="Swayne D.E."/>
        </authorList>
    </citation>
    <scope>NUCLEOTIDE SEQUENCE [LARGE SCALE GENOMIC DNA]</scope>
    <source>
        <strain evidence="2 3">DSM 23236</strain>
    </source>
</reference>
<sequence>MWFAKLLPAQSDEAATLSVIFWLNDNVNTSATSAPLLTAIAAAPGNIAQRFGRWLGLLPAAQVLPRQRCHFVTVPLRGVPNKHVESAIKLRLQQLGLFSQIGFAYRHSGENAQVWYWDDAQALQLLPAGQIQPWPEALWRDAPAEGMRLLRCTEGFELEGVNPQGIYRSRWFAQAPGQEEQTAFCRDLGLEQTLLPLTPQIASLHTEPAAGWRAVSATAKPVPGWLLLCLLLITLAGAIGVAESVQLYRLKQQTVILKQQIRQLRAQTSDAARLESALGELRPTAEALITYNQSPRQLQWLAQLARLGIVGQVSDVYISEWNFRGNNVTATLRLGPKAKSADVLAMLEKATLFDDVILLPDPPQGTLRIQLKLPVDAATAPAGNEH</sequence>
<protein>
    <submittedName>
        <fullName evidence="2">Uncharacterized protein</fullName>
    </submittedName>
</protein>
<name>A0A1W1XYK7_9NEIS</name>
<dbReference type="AlphaFoldDB" id="A0A1W1XYK7"/>
<evidence type="ECO:0000313" key="3">
    <source>
        <dbReference type="Proteomes" id="UP000192761"/>
    </source>
</evidence>
<evidence type="ECO:0000313" key="2">
    <source>
        <dbReference type="EMBL" id="SMC28955.1"/>
    </source>
</evidence>